<dbReference type="PATRIC" id="fig|662476.7.peg.4052"/>
<dbReference type="GeneID" id="64825085"/>
<evidence type="ECO:0000256" key="4">
    <source>
        <dbReference type="ARBA" id="ARBA00022692"/>
    </source>
</evidence>
<sequence length="489" mass="54059">MIPTGGVAERAVKSGIWMAGQNAFGRALQLVMLIILARLIGPSQVGLMGIALLTLSGVRKFTKMGLNSQLIQQADSNVDSYLNTTWILEATRGAVILTILVVAAPFIAQVFDSPQATDMIRVIGISPLILGLQNPGVVYFSKNLDFHKRFVYYLSGQVLQLVVAVGYALYDPTAWAFIIGFISADVMKLVLSYLLHDYRPWPSFDRAKAGELVDYGKWLTGSSILYWVYSEGDDAFVGWLLTPAVLGFYQYAYRFSNAPATEIAQVVSSVMFPALSKLKEDTSKLREAYLQTLRVTTFVAFPAAMGIMVIAPSFVKVFLGSEWETMIPVMQILAIFGLLRAVSKTFGPLWKAVGRPDYIMKLSFIRVVLLAIFIWPATEAYGIVGTALVVTGVFIFPMMPMNIYITVKTIDANFKQVFRELFYPLVASGTMAAVCLYTASLLDVRPIIELPVLIILGVVVYTVLVLFLESQFNWGVRQNFETVVSSIKA</sequence>
<feature type="transmembrane region" description="Helical" evidence="7">
    <location>
        <begin position="448"/>
        <end position="468"/>
    </location>
</feature>
<evidence type="ECO:0000313" key="10">
    <source>
        <dbReference type="Proteomes" id="UP000011659"/>
    </source>
</evidence>
<keyword evidence="4 7" id="KW-0812">Transmembrane</keyword>
<dbReference type="InterPro" id="IPR050833">
    <property type="entry name" value="Poly_Biosynth_Transport"/>
</dbReference>
<dbReference type="CDD" id="cd13127">
    <property type="entry name" value="MATE_tuaB_like"/>
    <property type="match status" value="1"/>
</dbReference>
<keyword evidence="3" id="KW-1003">Cell membrane</keyword>
<name>M0JM40_9EURY</name>
<evidence type="ECO:0000256" key="6">
    <source>
        <dbReference type="ARBA" id="ARBA00023136"/>
    </source>
</evidence>
<comment type="subcellular location">
    <subcellularLocation>
        <location evidence="1">Cell membrane</location>
        <topology evidence="1">Multi-pass membrane protein</topology>
    </subcellularLocation>
</comment>
<geneLocation type="plasmid" evidence="9 11">
    <name>pHsi540</name>
</geneLocation>
<feature type="transmembrane region" description="Helical" evidence="7">
    <location>
        <begin position="293"/>
        <end position="315"/>
    </location>
</feature>
<gene>
    <name evidence="8" type="ORF">C436_20358</name>
    <name evidence="9" type="ORF">KDQ40_18975</name>
</gene>
<feature type="transmembrane region" description="Helical" evidence="7">
    <location>
        <begin position="150"/>
        <end position="169"/>
    </location>
</feature>
<evidence type="ECO:0000256" key="7">
    <source>
        <dbReference type="SAM" id="Phobius"/>
    </source>
</evidence>
<keyword evidence="5 7" id="KW-1133">Transmembrane helix</keyword>
<evidence type="ECO:0000256" key="5">
    <source>
        <dbReference type="ARBA" id="ARBA00022989"/>
    </source>
</evidence>
<dbReference type="Pfam" id="PF13440">
    <property type="entry name" value="Polysacc_synt_3"/>
    <property type="match status" value="1"/>
</dbReference>
<reference evidence="9" key="2">
    <citation type="submission" date="2021-04" db="EMBL/GenBank/DDBJ databases">
        <title>Complete Genome sequence and Methylome Analysis of the Haloarchaeon Haloarcula sinaiiensis.</title>
        <authorList>
            <person name="Fomenkov A."/>
            <person name="DasSarma P."/>
            <person name="DasSarma S."/>
            <person name="Roberts R.J."/>
        </authorList>
    </citation>
    <scope>NUCLEOTIDE SEQUENCE</scope>
    <source>
        <strain evidence="9">ATCC 33800</strain>
        <plasmid evidence="9">pHsi540</plasmid>
    </source>
</reference>
<dbReference type="Proteomes" id="UP000011659">
    <property type="component" value="Unassembled WGS sequence"/>
</dbReference>
<keyword evidence="10" id="KW-1185">Reference proteome</keyword>
<dbReference type="GO" id="GO:0005886">
    <property type="term" value="C:plasma membrane"/>
    <property type="evidence" value="ECO:0007669"/>
    <property type="project" value="UniProtKB-SubCell"/>
</dbReference>
<accession>M0JM40</accession>
<feature type="transmembrane region" description="Helical" evidence="7">
    <location>
        <begin position="27"/>
        <end position="55"/>
    </location>
</feature>
<dbReference type="PANTHER" id="PTHR30250">
    <property type="entry name" value="PST FAMILY PREDICTED COLANIC ACID TRANSPORTER"/>
    <property type="match status" value="1"/>
</dbReference>
<proteinExistence type="inferred from homology"/>
<dbReference type="RefSeq" id="WP_004966694.1">
    <property type="nucleotide sequence ID" value="NZ_AOLR01000057.1"/>
</dbReference>
<keyword evidence="6 7" id="KW-0472">Membrane</keyword>
<dbReference type="AlphaFoldDB" id="M0JM40"/>
<feature type="transmembrane region" description="Helical" evidence="7">
    <location>
        <begin position="175"/>
        <end position="196"/>
    </location>
</feature>
<keyword evidence="9" id="KW-0614">Plasmid</keyword>
<organism evidence="8 10">
    <name type="scientific">Haloarcula marismortui ATCC 33800</name>
    <dbReference type="NCBI Taxonomy" id="662476"/>
    <lineage>
        <taxon>Archaea</taxon>
        <taxon>Methanobacteriati</taxon>
        <taxon>Methanobacteriota</taxon>
        <taxon>Stenosarchaea group</taxon>
        <taxon>Halobacteria</taxon>
        <taxon>Halobacteriales</taxon>
        <taxon>Haloarculaceae</taxon>
        <taxon>Haloarcula</taxon>
    </lineage>
</organism>
<dbReference type="Proteomes" id="UP000682967">
    <property type="component" value="Plasmid pHsi540"/>
</dbReference>
<evidence type="ECO:0000256" key="2">
    <source>
        <dbReference type="ARBA" id="ARBA00007430"/>
    </source>
</evidence>
<evidence type="ECO:0000313" key="9">
    <source>
        <dbReference type="EMBL" id="QUJ74347.1"/>
    </source>
</evidence>
<feature type="transmembrane region" description="Helical" evidence="7">
    <location>
        <begin position="358"/>
        <end position="375"/>
    </location>
</feature>
<feature type="transmembrane region" description="Helical" evidence="7">
    <location>
        <begin position="327"/>
        <end position="346"/>
    </location>
</feature>
<protein>
    <submittedName>
        <fullName evidence="9">Lipopolysaccharide biosynthesis protein</fullName>
    </submittedName>
    <submittedName>
        <fullName evidence="8">Membrane protein involved in the export of O-antigen and teichoic acid</fullName>
    </submittedName>
</protein>
<evidence type="ECO:0000256" key="1">
    <source>
        <dbReference type="ARBA" id="ARBA00004651"/>
    </source>
</evidence>
<evidence type="ECO:0000313" key="11">
    <source>
        <dbReference type="Proteomes" id="UP000682967"/>
    </source>
</evidence>
<feature type="transmembrane region" description="Helical" evidence="7">
    <location>
        <begin position="381"/>
        <end position="400"/>
    </location>
</feature>
<reference evidence="8 10" key="1">
    <citation type="journal article" date="2014" name="PLoS Genet.">
        <title>Phylogenetically driven sequencing of extremely halophilic archaea reveals strategies for static and dynamic osmo-response.</title>
        <authorList>
            <person name="Becker E.A."/>
            <person name="Seitzer P.M."/>
            <person name="Tritt A."/>
            <person name="Larsen D."/>
            <person name="Krusor M."/>
            <person name="Yao A.I."/>
            <person name="Wu D."/>
            <person name="Madern D."/>
            <person name="Eisen J.A."/>
            <person name="Darling A.E."/>
            <person name="Facciotti M.T."/>
        </authorList>
    </citation>
    <scope>NUCLEOTIDE SEQUENCE [LARGE SCALE GENOMIC DNA]</scope>
    <source>
        <strain evidence="8 10">ATCC 33800</strain>
    </source>
</reference>
<feature type="transmembrane region" description="Helical" evidence="7">
    <location>
        <begin position="120"/>
        <end position="138"/>
    </location>
</feature>
<dbReference type="PANTHER" id="PTHR30250:SF10">
    <property type="entry name" value="LIPOPOLYSACCHARIDE BIOSYNTHESIS PROTEIN WZXC"/>
    <property type="match status" value="1"/>
</dbReference>
<dbReference type="KEGG" id="hsin:KDQ40_18975"/>
<dbReference type="OrthoDB" id="202076at2157"/>
<dbReference type="EMBL" id="AOLR01000057">
    <property type="protein sequence ID" value="EMA08755.1"/>
    <property type="molecule type" value="Genomic_DNA"/>
</dbReference>
<feature type="transmembrane region" description="Helical" evidence="7">
    <location>
        <begin position="421"/>
        <end position="442"/>
    </location>
</feature>
<comment type="similarity">
    <text evidence="2">Belongs to the polysaccharide synthase family.</text>
</comment>
<dbReference type="EMBL" id="CP073368">
    <property type="protein sequence ID" value="QUJ74347.1"/>
    <property type="molecule type" value="Genomic_DNA"/>
</dbReference>
<evidence type="ECO:0000256" key="3">
    <source>
        <dbReference type="ARBA" id="ARBA00022475"/>
    </source>
</evidence>
<evidence type="ECO:0000313" key="8">
    <source>
        <dbReference type="EMBL" id="EMA08755.1"/>
    </source>
</evidence>
<feature type="transmembrane region" description="Helical" evidence="7">
    <location>
        <begin position="90"/>
        <end position="108"/>
    </location>
</feature>